<evidence type="ECO:0000256" key="1">
    <source>
        <dbReference type="ARBA" id="ARBA00004496"/>
    </source>
</evidence>
<reference evidence="12 13" key="1">
    <citation type="submission" date="2018-09" db="EMBL/GenBank/DDBJ databases">
        <title>Glutamicibacter mishrai S5-52T (LMG 29155T = KCTC 39846T).</title>
        <authorList>
            <person name="Das S.K."/>
        </authorList>
    </citation>
    <scope>NUCLEOTIDE SEQUENCE [LARGE SCALE GENOMIC DNA]</scope>
    <source>
        <strain evidence="12 13">S5-52</strain>
    </source>
</reference>
<dbReference type="GO" id="GO:0045893">
    <property type="term" value="P:positive regulation of DNA-templated transcription"/>
    <property type="evidence" value="ECO:0007669"/>
    <property type="project" value="UniProtKB-ARBA"/>
</dbReference>
<dbReference type="GO" id="GO:0000987">
    <property type="term" value="F:cis-regulatory region sequence-specific DNA binding"/>
    <property type="evidence" value="ECO:0007669"/>
    <property type="project" value="UniProtKB-ARBA"/>
</dbReference>
<dbReference type="Gene3D" id="3.40.50.2300">
    <property type="match status" value="1"/>
</dbReference>
<dbReference type="Proteomes" id="UP000502331">
    <property type="component" value="Chromosome"/>
</dbReference>
<evidence type="ECO:0000313" key="12">
    <source>
        <dbReference type="EMBL" id="QIV86855.1"/>
    </source>
</evidence>
<dbReference type="FunFam" id="3.40.50.2300:FF:000021">
    <property type="entry name" value="Two-component system response regulator KdpE"/>
    <property type="match status" value="1"/>
</dbReference>
<dbReference type="PANTHER" id="PTHR48111:SF50">
    <property type="entry name" value="KDP OPERON TRANSCRIPTIONAL REGULATORY PROTEIN KDPE"/>
    <property type="match status" value="1"/>
</dbReference>
<evidence type="ECO:0000256" key="9">
    <source>
        <dbReference type="PROSITE-ProRule" id="PRU01091"/>
    </source>
</evidence>
<dbReference type="GO" id="GO:0042802">
    <property type="term" value="F:identical protein binding"/>
    <property type="evidence" value="ECO:0007669"/>
    <property type="project" value="UniProtKB-ARBA"/>
</dbReference>
<dbReference type="Gene3D" id="1.10.10.10">
    <property type="entry name" value="Winged helix-like DNA-binding domain superfamily/Winged helix DNA-binding domain"/>
    <property type="match status" value="1"/>
</dbReference>
<dbReference type="SMART" id="SM00448">
    <property type="entry name" value="REC"/>
    <property type="match status" value="1"/>
</dbReference>
<evidence type="ECO:0000256" key="7">
    <source>
        <dbReference type="ARBA" id="ARBA00023163"/>
    </source>
</evidence>
<dbReference type="InterPro" id="IPR001789">
    <property type="entry name" value="Sig_transdc_resp-reg_receiver"/>
</dbReference>
<proteinExistence type="predicted"/>
<keyword evidence="5" id="KW-0805">Transcription regulation</keyword>
<dbReference type="InterPro" id="IPR001867">
    <property type="entry name" value="OmpR/PhoB-type_DNA-bd"/>
</dbReference>
<dbReference type="PROSITE" id="PS50110">
    <property type="entry name" value="RESPONSE_REGULATORY"/>
    <property type="match status" value="1"/>
</dbReference>
<dbReference type="GO" id="GO:0000156">
    <property type="term" value="F:phosphorelay response regulator activity"/>
    <property type="evidence" value="ECO:0007669"/>
    <property type="project" value="TreeGrafter"/>
</dbReference>
<comment type="subcellular location">
    <subcellularLocation>
        <location evidence="1">Cytoplasm</location>
    </subcellularLocation>
</comment>
<sequence>MSATVLIVEDDVQIARALLVNLRARGYRTLHAATGVQCLQLTADEHPDVVLLDLGLPDLEGGEVIDGIRGWSTMPIIVVSARHDSHSKVDALDRGADDFVTKPFAMDELLARLRAALRRALPDPRHAVVETSDGRLRIDLASHSVSVNGEAVRLTKLEWRVLEVLASNPHRLIGGSELLTTVWGPEYGAEANYLRVYMSQLRTKLEPEPSNPRYFLTELGMGYRFTP</sequence>
<dbReference type="GO" id="GO:0032993">
    <property type="term" value="C:protein-DNA complex"/>
    <property type="evidence" value="ECO:0007669"/>
    <property type="project" value="TreeGrafter"/>
</dbReference>
<gene>
    <name evidence="12" type="ORF">D3791_06720</name>
</gene>
<dbReference type="CDD" id="cd00383">
    <property type="entry name" value="trans_reg_C"/>
    <property type="match status" value="1"/>
</dbReference>
<feature type="domain" description="OmpR/PhoB-type" evidence="11">
    <location>
        <begin position="126"/>
        <end position="227"/>
    </location>
</feature>
<dbReference type="EMBL" id="CP032549">
    <property type="protein sequence ID" value="QIV86855.1"/>
    <property type="molecule type" value="Genomic_DNA"/>
</dbReference>
<dbReference type="SMART" id="SM00862">
    <property type="entry name" value="Trans_reg_C"/>
    <property type="match status" value="1"/>
</dbReference>
<keyword evidence="2" id="KW-0963">Cytoplasm</keyword>
<evidence type="ECO:0000256" key="6">
    <source>
        <dbReference type="ARBA" id="ARBA00023125"/>
    </source>
</evidence>
<keyword evidence="6 9" id="KW-0238">DNA-binding</keyword>
<dbReference type="Pfam" id="PF00072">
    <property type="entry name" value="Response_reg"/>
    <property type="match status" value="1"/>
</dbReference>
<evidence type="ECO:0000256" key="5">
    <source>
        <dbReference type="ARBA" id="ARBA00023015"/>
    </source>
</evidence>
<evidence type="ECO:0000256" key="2">
    <source>
        <dbReference type="ARBA" id="ARBA00022490"/>
    </source>
</evidence>
<dbReference type="PANTHER" id="PTHR48111">
    <property type="entry name" value="REGULATOR OF RPOS"/>
    <property type="match status" value="1"/>
</dbReference>
<feature type="DNA-binding region" description="OmpR/PhoB-type" evidence="9">
    <location>
        <begin position="126"/>
        <end position="227"/>
    </location>
</feature>
<keyword evidence="7" id="KW-0804">Transcription</keyword>
<keyword evidence="13" id="KW-1185">Reference proteome</keyword>
<dbReference type="InterPro" id="IPR036388">
    <property type="entry name" value="WH-like_DNA-bd_sf"/>
</dbReference>
<dbReference type="PROSITE" id="PS51755">
    <property type="entry name" value="OMPR_PHOB"/>
    <property type="match status" value="1"/>
</dbReference>
<keyword evidence="4" id="KW-0902">Two-component regulatory system</keyword>
<evidence type="ECO:0000256" key="8">
    <source>
        <dbReference type="PROSITE-ProRule" id="PRU00169"/>
    </source>
</evidence>
<dbReference type="Gene3D" id="6.10.250.690">
    <property type="match status" value="1"/>
</dbReference>
<keyword evidence="3 8" id="KW-0597">Phosphoprotein</keyword>
<dbReference type="AlphaFoldDB" id="A0A6H0SKH9"/>
<dbReference type="RefSeq" id="WP_172511696.1">
    <property type="nucleotide sequence ID" value="NZ_CP032549.1"/>
</dbReference>
<evidence type="ECO:0000256" key="3">
    <source>
        <dbReference type="ARBA" id="ARBA00022553"/>
    </source>
</evidence>
<name>A0A6H0SKH9_9MICC</name>
<dbReference type="GO" id="GO:0005829">
    <property type="term" value="C:cytosol"/>
    <property type="evidence" value="ECO:0007669"/>
    <property type="project" value="TreeGrafter"/>
</dbReference>
<feature type="domain" description="Response regulatory" evidence="10">
    <location>
        <begin position="4"/>
        <end position="117"/>
    </location>
</feature>
<feature type="modified residue" description="4-aspartylphosphate" evidence="8">
    <location>
        <position position="53"/>
    </location>
</feature>
<dbReference type="InterPro" id="IPR039420">
    <property type="entry name" value="WalR-like"/>
</dbReference>
<dbReference type="InterPro" id="IPR011006">
    <property type="entry name" value="CheY-like_superfamily"/>
</dbReference>
<evidence type="ECO:0000259" key="11">
    <source>
        <dbReference type="PROSITE" id="PS51755"/>
    </source>
</evidence>
<dbReference type="Pfam" id="PF00486">
    <property type="entry name" value="Trans_reg_C"/>
    <property type="match status" value="1"/>
</dbReference>
<evidence type="ECO:0000259" key="10">
    <source>
        <dbReference type="PROSITE" id="PS50110"/>
    </source>
</evidence>
<evidence type="ECO:0000256" key="4">
    <source>
        <dbReference type="ARBA" id="ARBA00023012"/>
    </source>
</evidence>
<organism evidence="12 13">
    <name type="scientific">Glutamicibacter mishrai</name>
    <dbReference type="NCBI Taxonomy" id="1775880"/>
    <lineage>
        <taxon>Bacteria</taxon>
        <taxon>Bacillati</taxon>
        <taxon>Actinomycetota</taxon>
        <taxon>Actinomycetes</taxon>
        <taxon>Micrococcales</taxon>
        <taxon>Micrococcaceae</taxon>
        <taxon>Glutamicibacter</taxon>
    </lineage>
</organism>
<accession>A0A6H0SKH9</accession>
<protein>
    <submittedName>
        <fullName evidence="12">DNA-binding response regulator</fullName>
    </submittedName>
</protein>
<evidence type="ECO:0000313" key="13">
    <source>
        <dbReference type="Proteomes" id="UP000502331"/>
    </source>
</evidence>
<dbReference type="SUPFAM" id="SSF52172">
    <property type="entry name" value="CheY-like"/>
    <property type="match status" value="1"/>
</dbReference>